<name>A0A1Y5Y190_KIBAR</name>
<proteinExistence type="inferred from homology"/>
<dbReference type="Proteomes" id="UP000192674">
    <property type="component" value="Unassembled WGS sequence"/>
</dbReference>
<dbReference type="OrthoDB" id="581105at2"/>
<protein>
    <submittedName>
        <fullName evidence="7">DNA-binding transcriptional activator of the SARP family</fullName>
    </submittedName>
</protein>
<sequence length="1049" mass="113043">MATVRFRVLGPVTMEVDGKPVALGGVKPRTLLAALLVRPDRTVETPALIETVWGARPPGSARGMIQTYVSTLRRAIRQAGGPDVLRGDGSGYWVTVKGGLDLTEFENAVENARDMLTHNRPKQAAAHLRGALGLWRGPAFDGVTNGLLGAEAARLQELQMTALELRVTADLRAGDYETLIPDLRGLVAQYPLREKLWASLMLALHHTGQNSAALAAFESIRRKLADEFGANPGSLLRQAHETVLRGEMTGKEAVTSATPANTVPMQLPADLTTFCGRTTDMARLDTLNARTIVIAGPGGVGKTALAVHWAHQVRTRFPDGQLFVDLRGYDTLAPVSTAQALTQFLRALGTPSQQVPATVDEQVALYRSLTADRIMLVVLDNAVGTDQVRALLPPNPQSMTLVTSRDDLRALTVHNDARVLRLDALSELDSVALLKSFLGAVDDGPVEELARLCGYLPLALRIVAANLLGSGHGLITDYIERLRADRLAELTIDGDPSVAVRSTFHLSYQALDGPARRLFRLLGRVPGADFTVPVACAIAGDDSEADIRRALDRLVAANLVAPRPGERFQFHDLIRDYAADQARAETTDDLTACDHRLLGFYLSAIKDASVRWLDDERANLVAVVGSAASDTGTCHYATEITLALRQYFMSRGHAADGLAMCEAALAAARRAGDQRAEAGVLTMSGLISYNLSDYQQAIAKHTRARDVAKAIGDPLAEADAVHHLGRVHAQLGQPRDAIRCHESELALAEQAGSEVLRARAINYIGVAELSLGHVEEAVAKHTESLSIFEKLGDQGATIYVLNGLGLAHWTAGRLTEAANCHKQCVDIAREKEIHYLAGNALVCLAETYCDLGRYLEAKSHAYEALVVSRQIGERRYEAGALEITATVQRRLGRLAESIEGYTAALALSRAISFRYGEASILIGLSIAHRHLGETTTAMGFARAALDAMYETSMRVLEAPALTELAANCLAMGDLSQADRHIEHALKLVVQGGQRLFEARALHVRGLITQAAQGSAAAVPHWQRALEIFTEIGAPETTELSRVLKSAVTC</sequence>
<dbReference type="SUPFAM" id="SSF48452">
    <property type="entry name" value="TPR-like"/>
    <property type="match status" value="4"/>
</dbReference>
<dbReference type="CDD" id="cd15831">
    <property type="entry name" value="BTAD"/>
    <property type="match status" value="1"/>
</dbReference>
<dbReference type="Pfam" id="PF00486">
    <property type="entry name" value="Trans_reg_C"/>
    <property type="match status" value="1"/>
</dbReference>
<evidence type="ECO:0000256" key="2">
    <source>
        <dbReference type="ARBA" id="ARBA00023015"/>
    </source>
</evidence>
<dbReference type="PRINTS" id="PR00364">
    <property type="entry name" value="DISEASERSIST"/>
</dbReference>
<dbReference type="RefSeq" id="WP_084431119.1">
    <property type="nucleotide sequence ID" value="NZ_FWXV01000007.1"/>
</dbReference>
<comment type="similarity">
    <text evidence="1">Belongs to the AfsR/DnrI/RedD regulatory family.</text>
</comment>
<dbReference type="Pfam" id="PF00931">
    <property type="entry name" value="NB-ARC"/>
    <property type="match status" value="1"/>
</dbReference>
<dbReference type="GO" id="GO:0000160">
    <property type="term" value="P:phosphorelay signal transduction system"/>
    <property type="evidence" value="ECO:0007669"/>
    <property type="project" value="InterPro"/>
</dbReference>
<evidence type="ECO:0000256" key="1">
    <source>
        <dbReference type="ARBA" id="ARBA00005820"/>
    </source>
</evidence>
<dbReference type="Gene3D" id="3.40.50.300">
    <property type="entry name" value="P-loop containing nucleotide triphosphate hydrolases"/>
    <property type="match status" value="1"/>
</dbReference>
<dbReference type="Pfam" id="PF13424">
    <property type="entry name" value="TPR_12"/>
    <property type="match status" value="1"/>
</dbReference>
<gene>
    <name evidence="7" type="ORF">SAMN05661093_07291</name>
</gene>
<evidence type="ECO:0000256" key="3">
    <source>
        <dbReference type="ARBA" id="ARBA00023125"/>
    </source>
</evidence>
<dbReference type="SUPFAM" id="SSF46894">
    <property type="entry name" value="C-terminal effector domain of the bipartite response regulators"/>
    <property type="match status" value="1"/>
</dbReference>
<evidence type="ECO:0000259" key="6">
    <source>
        <dbReference type="SMART" id="SM01043"/>
    </source>
</evidence>
<dbReference type="PANTHER" id="PTHR35807">
    <property type="entry name" value="TRANSCRIPTIONAL REGULATOR REDD-RELATED"/>
    <property type="match status" value="1"/>
</dbReference>
<accession>A0A1Y5Y190</accession>
<dbReference type="InterPro" id="IPR027417">
    <property type="entry name" value="P-loop_NTPase"/>
</dbReference>
<dbReference type="AlphaFoldDB" id="A0A1Y5Y190"/>
<dbReference type="PANTHER" id="PTHR35807:SF1">
    <property type="entry name" value="TRANSCRIPTIONAL REGULATOR REDD"/>
    <property type="match status" value="1"/>
</dbReference>
<dbReference type="InterPro" id="IPR005158">
    <property type="entry name" value="BTAD"/>
</dbReference>
<dbReference type="SUPFAM" id="SSF52540">
    <property type="entry name" value="P-loop containing nucleoside triphosphate hydrolases"/>
    <property type="match status" value="1"/>
</dbReference>
<organism evidence="7 8">
    <name type="scientific">Kibdelosporangium aridum</name>
    <dbReference type="NCBI Taxonomy" id="2030"/>
    <lineage>
        <taxon>Bacteria</taxon>
        <taxon>Bacillati</taxon>
        <taxon>Actinomycetota</taxon>
        <taxon>Actinomycetes</taxon>
        <taxon>Pseudonocardiales</taxon>
        <taxon>Pseudonocardiaceae</taxon>
        <taxon>Kibdelosporangium</taxon>
    </lineage>
</organism>
<evidence type="ECO:0000313" key="8">
    <source>
        <dbReference type="Proteomes" id="UP000192674"/>
    </source>
</evidence>
<dbReference type="InterPro" id="IPR001867">
    <property type="entry name" value="OmpR/PhoB-type_DNA-bd"/>
</dbReference>
<keyword evidence="3 7" id="KW-0238">DNA-binding</keyword>
<dbReference type="InterPro" id="IPR016032">
    <property type="entry name" value="Sig_transdc_resp-reg_C-effctor"/>
</dbReference>
<dbReference type="InterPro" id="IPR002182">
    <property type="entry name" value="NB-ARC"/>
</dbReference>
<dbReference type="GO" id="GO:0003677">
    <property type="term" value="F:DNA binding"/>
    <property type="evidence" value="ECO:0007669"/>
    <property type="project" value="UniProtKB-KW"/>
</dbReference>
<dbReference type="InterPro" id="IPR036388">
    <property type="entry name" value="WH-like_DNA-bd_sf"/>
</dbReference>
<dbReference type="InterPro" id="IPR051677">
    <property type="entry name" value="AfsR-DnrI-RedD_regulator"/>
</dbReference>
<dbReference type="EMBL" id="FWXV01000007">
    <property type="protein sequence ID" value="SMD22059.1"/>
    <property type="molecule type" value="Genomic_DNA"/>
</dbReference>
<dbReference type="Gene3D" id="1.10.10.10">
    <property type="entry name" value="Winged helix-like DNA-binding domain superfamily/Winged helix DNA-binding domain"/>
    <property type="match status" value="1"/>
</dbReference>
<keyword evidence="4" id="KW-0804">Transcription</keyword>
<dbReference type="SMART" id="SM00028">
    <property type="entry name" value="TPR"/>
    <property type="match status" value="8"/>
</dbReference>
<feature type="domain" description="OmpR/PhoB-type" evidence="5">
    <location>
        <begin position="18"/>
        <end position="102"/>
    </location>
</feature>
<evidence type="ECO:0000256" key="4">
    <source>
        <dbReference type="ARBA" id="ARBA00023163"/>
    </source>
</evidence>
<dbReference type="Pfam" id="PF03704">
    <property type="entry name" value="BTAD"/>
    <property type="match status" value="1"/>
</dbReference>
<dbReference type="InterPro" id="IPR019734">
    <property type="entry name" value="TPR_rpt"/>
</dbReference>
<keyword evidence="2" id="KW-0805">Transcription regulation</keyword>
<keyword evidence="8" id="KW-1185">Reference proteome</keyword>
<evidence type="ECO:0000259" key="5">
    <source>
        <dbReference type="SMART" id="SM00862"/>
    </source>
</evidence>
<dbReference type="SMART" id="SM00862">
    <property type="entry name" value="Trans_reg_C"/>
    <property type="match status" value="1"/>
</dbReference>
<reference evidence="7 8" key="1">
    <citation type="submission" date="2017-04" db="EMBL/GenBank/DDBJ databases">
        <authorList>
            <person name="Afonso C.L."/>
            <person name="Miller P.J."/>
            <person name="Scott M.A."/>
            <person name="Spackman E."/>
            <person name="Goraichik I."/>
            <person name="Dimitrov K.M."/>
            <person name="Suarez D.L."/>
            <person name="Swayne D.E."/>
        </authorList>
    </citation>
    <scope>NUCLEOTIDE SEQUENCE [LARGE SCALE GENOMIC DNA]</scope>
    <source>
        <strain evidence="7 8">DSM 43828</strain>
    </source>
</reference>
<dbReference type="Gene3D" id="1.25.40.10">
    <property type="entry name" value="Tetratricopeptide repeat domain"/>
    <property type="match status" value="4"/>
</dbReference>
<evidence type="ECO:0000313" key="7">
    <source>
        <dbReference type="EMBL" id="SMD22059.1"/>
    </source>
</evidence>
<dbReference type="Pfam" id="PF13176">
    <property type="entry name" value="TPR_7"/>
    <property type="match status" value="1"/>
</dbReference>
<feature type="domain" description="Bacterial transcriptional activator" evidence="6">
    <location>
        <begin position="100"/>
        <end position="244"/>
    </location>
</feature>
<dbReference type="GO" id="GO:0043531">
    <property type="term" value="F:ADP binding"/>
    <property type="evidence" value="ECO:0007669"/>
    <property type="project" value="InterPro"/>
</dbReference>
<dbReference type="GO" id="GO:0006355">
    <property type="term" value="P:regulation of DNA-templated transcription"/>
    <property type="evidence" value="ECO:0007669"/>
    <property type="project" value="InterPro"/>
</dbReference>
<dbReference type="SMART" id="SM01043">
    <property type="entry name" value="BTAD"/>
    <property type="match status" value="1"/>
</dbReference>
<dbReference type="InterPro" id="IPR011990">
    <property type="entry name" value="TPR-like_helical_dom_sf"/>
</dbReference>